<gene>
    <name evidence="3" type="ORF">GCM10007388_51000</name>
</gene>
<evidence type="ECO:0000313" key="3">
    <source>
        <dbReference type="EMBL" id="GGZ11387.1"/>
    </source>
</evidence>
<evidence type="ECO:0000313" key="4">
    <source>
        <dbReference type="Proteomes" id="UP000619512"/>
    </source>
</evidence>
<dbReference type="InterPro" id="IPR036938">
    <property type="entry name" value="PAP2/HPO_sf"/>
</dbReference>
<feature type="transmembrane region" description="Helical" evidence="1">
    <location>
        <begin position="158"/>
        <end position="177"/>
    </location>
</feature>
<dbReference type="InterPro" id="IPR000326">
    <property type="entry name" value="PAP2/HPO"/>
</dbReference>
<feature type="transmembrane region" description="Helical" evidence="1">
    <location>
        <begin position="184"/>
        <end position="203"/>
    </location>
</feature>
<evidence type="ECO:0000256" key="1">
    <source>
        <dbReference type="SAM" id="Phobius"/>
    </source>
</evidence>
<reference evidence="3" key="1">
    <citation type="journal article" date="2014" name="Int. J. Syst. Evol. Microbiol.">
        <title>Complete genome sequence of Corynebacterium casei LMG S-19264T (=DSM 44701T), isolated from a smear-ripened cheese.</title>
        <authorList>
            <consortium name="US DOE Joint Genome Institute (JGI-PGF)"/>
            <person name="Walter F."/>
            <person name="Albersmeier A."/>
            <person name="Kalinowski J."/>
            <person name="Ruckert C."/>
        </authorList>
    </citation>
    <scope>NUCLEOTIDE SEQUENCE</scope>
    <source>
        <strain evidence="3">KCTC 12344</strain>
    </source>
</reference>
<keyword evidence="1" id="KW-0812">Transmembrane</keyword>
<protein>
    <submittedName>
        <fullName evidence="3">Phosphoesterase</fullName>
    </submittedName>
</protein>
<dbReference type="Pfam" id="PF01569">
    <property type="entry name" value="PAP2"/>
    <property type="match status" value="1"/>
</dbReference>
<keyword evidence="1" id="KW-1133">Transmembrane helix</keyword>
<dbReference type="RefSeq" id="WP_229466119.1">
    <property type="nucleotide sequence ID" value="NZ_BMWW01000018.1"/>
</dbReference>
<feature type="transmembrane region" description="Helical" evidence="1">
    <location>
        <begin position="209"/>
        <end position="230"/>
    </location>
</feature>
<reference evidence="3" key="2">
    <citation type="submission" date="2022-12" db="EMBL/GenBank/DDBJ databases">
        <authorList>
            <person name="Sun Q."/>
            <person name="Kim S."/>
        </authorList>
    </citation>
    <scope>NUCLEOTIDE SEQUENCE</scope>
    <source>
        <strain evidence="3">KCTC 12344</strain>
    </source>
</reference>
<accession>A0AA87Y7S5</accession>
<keyword evidence="1" id="KW-0472">Membrane</keyword>
<name>A0AA87Y7S5_9BURK</name>
<organism evidence="3 4">
    <name type="scientific">Pseudoduganella plicata</name>
    <dbReference type="NCBI Taxonomy" id="321984"/>
    <lineage>
        <taxon>Bacteria</taxon>
        <taxon>Pseudomonadati</taxon>
        <taxon>Pseudomonadota</taxon>
        <taxon>Betaproteobacteria</taxon>
        <taxon>Burkholderiales</taxon>
        <taxon>Oxalobacteraceae</taxon>
        <taxon>Telluria group</taxon>
        <taxon>Pseudoduganella</taxon>
    </lineage>
</organism>
<dbReference type="Proteomes" id="UP000619512">
    <property type="component" value="Unassembled WGS sequence"/>
</dbReference>
<feature type="domain" description="Phosphatidic acid phosphatase type 2/haloperoxidase" evidence="2">
    <location>
        <begin position="108"/>
        <end position="231"/>
    </location>
</feature>
<evidence type="ECO:0000259" key="2">
    <source>
        <dbReference type="Pfam" id="PF01569"/>
    </source>
</evidence>
<proteinExistence type="predicted"/>
<dbReference type="EMBL" id="BMWW01000018">
    <property type="protein sequence ID" value="GGZ11387.1"/>
    <property type="molecule type" value="Genomic_DNA"/>
</dbReference>
<feature type="transmembrane region" description="Helical" evidence="1">
    <location>
        <begin position="14"/>
        <end position="32"/>
    </location>
</feature>
<comment type="caution">
    <text evidence="3">The sequence shown here is derived from an EMBL/GenBank/DDBJ whole genome shotgun (WGS) entry which is preliminary data.</text>
</comment>
<dbReference type="AlphaFoldDB" id="A0AA87Y7S5"/>
<sequence>MESDSIAVSGARQFWRAAGAMVLSALLILWIGSNTDIDLALADAAYDAATHSFPMQHAWIAEQFNHVMLKTVLSLLGATAVLLTLWDAWRPCRSWTASRRTGMRVVAMSAVLVPSVIGLMKHASVSHCPWDLQRYGGTQPYVRLLEWMPAGIEAGHCMPAGHASSALWLISIAAFWWPQRRRTAIFVAGTMLMLGLAVGWLQQLRGAHFLTHTLWSAWVACVVVGAIYVFNTKGLARLRRVRYDSVPAATQT</sequence>
<dbReference type="SUPFAM" id="SSF48317">
    <property type="entry name" value="Acid phosphatase/Vanadium-dependent haloperoxidase"/>
    <property type="match status" value="1"/>
</dbReference>
<feature type="transmembrane region" description="Helical" evidence="1">
    <location>
        <begin position="67"/>
        <end position="89"/>
    </location>
</feature>
<feature type="transmembrane region" description="Helical" evidence="1">
    <location>
        <begin position="101"/>
        <end position="120"/>
    </location>
</feature>
<dbReference type="CDD" id="cd03396">
    <property type="entry name" value="PAP2_like_6"/>
    <property type="match status" value="1"/>
</dbReference>